<sequence length="348" mass="40843">MKDRPLVGILVARRSSRKNILALHQQHRHLNLKLFAFTPEDIMWKERRIKGQYLSKRAFKERRFPLPDVVYNRAFNKKSTTVRRLGALIGEKKCFNSINFFNKWELHNSLLQTELLYLIPETFSYNTLDLDQLLKEHQLLYIKPTYGVRGNSVYRIERKEQGDTHISLHTLAPLAICRKYEGLREKLTAILKPGDYIVQQGIRTLQLNQCYFDIRVLVQKDISGSWTISAITSRVAYEQYFNTSMCESVHDSIELFERLLTPKKLSKTLQTLHKASLMAAQVADSHMGSLGELSVDFVLDEQLRLWIIELNGKPQKDIYYDIETFINREIIHTRPLEYAYYLAQMEKK</sequence>
<organism evidence="1 2">
    <name type="scientific">Paenibacillus albidus</name>
    <dbReference type="NCBI Taxonomy" id="2041023"/>
    <lineage>
        <taxon>Bacteria</taxon>
        <taxon>Bacillati</taxon>
        <taxon>Bacillota</taxon>
        <taxon>Bacilli</taxon>
        <taxon>Bacillales</taxon>
        <taxon>Paenibacillaceae</taxon>
        <taxon>Paenibacillus</taxon>
    </lineage>
</organism>
<name>A0A917FC13_9BACL</name>
<dbReference type="SUPFAM" id="SSF56059">
    <property type="entry name" value="Glutathione synthetase ATP-binding domain-like"/>
    <property type="match status" value="1"/>
</dbReference>
<reference evidence="1" key="1">
    <citation type="journal article" date="2014" name="Int. J. Syst. Evol. Microbiol.">
        <title>Complete genome sequence of Corynebacterium casei LMG S-19264T (=DSM 44701T), isolated from a smear-ripened cheese.</title>
        <authorList>
            <consortium name="US DOE Joint Genome Institute (JGI-PGF)"/>
            <person name="Walter F."/>
            <person name="Albersmeier A."/>
            <person name="Kalinowski J."/>
            <person name="Ruckert C."/>
        </authorList>
    </citation>
    <scope>NUCLEOTIDE SEQUENCE</scope>
    <source>
        <strain evidence="1">CGMCC 1.16134</strain>
    </source>
</reference>
<evidence type="ECO:0000313" key="2">
    <source>
        <dbReference type="Proteomes" id="UP000637643"/>
    </source>
</evidence>
<gene>
    <name evidence="1" type="ORF">GCM10010912_12620</name>
</gene>
<dbReference type="EMBL" id="BMKR01000004">
    <property type="protein sequence ID" value="GGF68990.1"/>
    <property type="molecule type" value="Genomic_DNA"/>
</dbReference>
<dbReference type="InterPro" id="IPR026838">
    <property type="entry name" value="YheC/D"/>
</dbReference>
<dbReference type="AlphaFoldDB" id="A0A917FC13"/>
<reference evidence="1" key="2">
    <citation type="submission" date="2020-09" db="EMBL/GenBank/DDBJ databases">
        <authorList>
            <person name="Sun Q."/>
            <person name="Zhou Y."/>
        </authorList>
    </citation>
    <scope>NUCLEOTIDE SEQUENCE</scope>
    <source>
        <strain evidence="1">CGMCC 1.16134</strain>
    </source>
</reference>
<dbReference type="Pfam" id="PF14398">
    <property type="entry name" value="ATPgrasp_YheCD"/>
    <property type="match status" value="1"/>
</dbReference>
<evidence type="ECO:0008006" key="3">
    <source>
        <dbReference type="Google" id="ProtNLM"/>
    </source>
</evidence>
<dbReference type="Gene3D" id="3.30.470.20">
    <property type="entry name" value="ATP-grasp fold, B domain"/>
    <property type="match status" value="1"/>
</dbReference>
<evidence type="ECO:0000313" key="1">
    <source>
        <dbReference type="EMBL" id="GGF68990.1"/>
    </source>
</evidence>
<comment type="caution">
    <text evidence="1">The sequence shown here is derived from an EMBL/GenBank/DDBJ whole genome shotgun (WGS) entry which is preliminary data.</text>
</comment>
<accession>A0A917FC13</accession>
<proteinExistence type="predicted"/>
<keyword evidence="2" id="KW-1185">Reference proteome</keyword>
<dbReference type="Proteomes" id="UP000637643">
    <property type="component" value="Unassembled WGS sequence"/>
</dbReference>
<protein>
    <recommendedName>
        <fullName evidence="3">YheC/YheD family protein</fullName>
    </recommendedName>
</protein>